<dbReference type="RefSeq" id="WP_226384399.1">
    <property type="nucleotide sequence ID" value="NZ_JADCKA010000001.1"/>
</dbReference>
<evidence type="ECO:0000256" key="4">
    <source>
        <dbReference type="SAM" id="MobiDB-lite"/>
    </source>
</evidence>
<sequence>MNKIKRSLAILLIIGLVITGMPINMANAAENNVVNGENTNITVVDDNQSDSNTATDDEQDETIKEEDAKTTDEGTNVSESQDDSADIQLNYIYVESPKVTTPGEQNIVVSLGGNFDDIENVKLNYQKDNGKTKSWKSSDSAEGAFLFTKDFKDTDTGVYDIVSVSFEVNGATKEIVLKEMGHEAHFGVNEEYKVDSNEVLEVQSDGSLVEKSEIDNSTLENENTVVEVDPSDMEQVSNDVKSAITNQIGSKALSSRAGDDKLIIYLDPGHDNTHTGSGHGSLREEKLNLQIAQYCRAELEQYSGVEVRMTRSDSGACPYPGTNKDQCLLNRIDDACDNGADAYVSIHLNASGVGANGAEVWYWYNNATGNGLANKIQNQLVALGLKDRGAKPNTPTKPDESDTYAVTRECKNRGVPGIIVEHAFMDGSTDYSFLSNPNNIEKLGVADAKGIVNYFGLLKGEWIETSEGRQYQFNDGTYAKGYIAIEGKYYYFNEDGYMQVGYQKIDGKPYQFYTAEGYGYGEGWINYNSGEKAYCLGGGELATGYTRIDNKYYYFGTDGYMQVGHQMINGKPYQFYTEEGYGYGKGWINYTTGEKAYCLGGGELAVGIMSIDGKRYGFDENGYLITGYTKIGDKYYYFDVNGNMQVGHQIINGKPYQFYTEEGYGYGKGWINYTTGEKAYCLGGGELVVGHMNIEGKSYYFDSNGFLQASSAGNGIWQQDSKGKKYQYNDGTYAKGYIAIEGKYYYFDSNGYLCGGYQKINGQPYQFYMEEGYGYGKGWINYTTGEKAYCLGGGELTTGYTKIDNKYYYFGTDGFMRGGYQKINGKPYQFYTEEGYGYGKGWINYTTGEKAYCLGGGELATGYTKIDNKYYYFGTDGFMRGGYQKINGKPYQFYTEEGYGYGKGWINYTTGEKAYCLGGGELATGYTKIDNKYYYFGTDGFMCGGYQKINGKPYQFYTEEGYGYGKGWINYTTGEKAYCLGDGELATGYIEIGNKYYYFGADGYMLVGHQIINGKPYQFYTAEGYGYGEGWINYTTGEKAYCLGGGELVTGTTEINGVIYSFNSDGYLVSQSKHSITGKTNTTVEELVAYYEKHSPIQYSEYYAKSKDKEATTLEEFCRIYIEEATIENINVEVAFCQAMKETGWLQFGGAVKPNQFNFAGIGAIDSAPQNAASFENARQGIRAQIQHLKAYANTENLINTCVDPRFNLVTRGSAPYVEDLGGKWASDKNYGFSIVEMMQDI</sequence>
<feature type="repeat" description="Cell wall-binding" evidence="3">
    <location>
        <begin position="625"/>
        <end position="644"/>
    </location>
</feature>
<feature type="region of interest" description="Disordered" evidence="4">
    <location>
        <begin position="42"/>
        <end position="81"/>
    </location>
</feature>
<keyword evidence="8" id="KW-1185">Reference proteome</keyword>
<evidence type="ECO:0000256" key="1">
    <source>
        <dbReference type="ARBA" id="ARBA00022737"/>
    </source>
</evidence>
<dbReference type="Pfam" id="PF01832">
    <property type="entry name" value="Glucosaminidase"/>
    <property type="match status" value="1"/>
</dbReference>
<dbReference type="PANTHER" id="PTHR30404:SF0">
    <property type="entry name" value="N-ACETYLMURAMOYL-L-ALANINE AMIDASE AMIC"/>
    <property type="match status" value="1"/>
</dbReference>
<evidence type="ECO:0000256" key="3">
    <source>
        <dbReference type="PROSITE-ProRule" id="PRU00591"/>
    </source>
</evidence>
<name>A0ABR9QV25_9FIRM</name>
<feature type="repeat" description="Cell wall-binding" evidence="3">
    <location>
        <begin position="797"/>
        <end position="816"/>
    </location>
</feature>
<dbReference type="EMBL" id="JADCKA010000001">
    <property type="protein sequence ID" value="MBE5034728.1"/>
    <property type="molecule type" value="Genomic_DNA"/>
</dbReference>
<dbReference type="SMART" id="SM00646">
    <property type="entry name" value="Ami_3"/>
    <property type="match status" value="1"/>
</dbReference>
<feature type="signal peptide" evidence="5">
    <location>
        <begin position="1"/>
        <end position="28"/>
    </location>
</feature>
<evidence type="ECO:0000256" key="2">
    <source>
        <dbReference type="ARBA" id="ARBA00022801"/>
    </source>
</evidence>
<protein>
    <submittedName>
        <fullName evidence="7">N-acetylmuramoyl-L-alanine amidase</fullName>
    </submittedName>
</protein>
<dbReference type="Proteomes" id="UP001516588">
    <property type="component" value="Unassembled WGS sequence"/>
</dbReference>
<feature type="repeat" description="Cell wall-binding" evidence="3">
    <location>
        <begin position="986"/>
        <end position="1005"/>
    </location>
</feature>
<dbReference type="InterPro" id="IPR002508">
    <property type="entry name" value="MurNAc-LAA_cat"/>
</dbReference>
<keyword evidence="5" id="KW-0732">Signal</keyword>
<feature type="compositionally biased region" description="Basic and acidic residues" evidence="4">
    <location>
        <begin position="61"/>
        <end position="72"/>
    </location>
</feature>
<organism evidence="7 8">
    <name type="scientific">Gallibacter intestinalis</name>
    <dbReference type="NCBI Taxonomy" id="2779356"/>
    <lineage>
        <taxon>Bacteria</taxon>
        <taxon>Bacillati</taxon>
        <taxon>Bacillota</taxon>
        <taxon>Clostridia</taxon>
        <taxon>Eubacteriales</taxon>
        <taxon>Eubacteriaceae</taxon>
        <taxon>Gallibacter</taxon>
    </lineage>
</organism>
<dbReference type="PANTHER" id="PTHR30404">
    <property type="entry name" value="N-ACETYLMURAMOYL-L-ALANINE AMIDASE"/>
    <property type="match status" value="1"/>
</dbReference>
<keyword evidence="2" id="KW-0378">Hydrolase</keyword>
<dbReference type="InterPro" id="IPR018337">
    <property type="entry name" value="Cell_wall/Cho-bd_repeat"/>
</dbReference>
<keyword evidence="1" id="KW-0677">Repeat</keyword>
<feature type="repeat" description="Cell wall-binding" evidence="3">
    <location>
        <begin position="479"/>
        <end position="498"/>
    </location>
</feature>
<feature type="repeat" description="Cell wall-binding" evidence="3">
    <location>
        <begin position="734"/>
        <end position="753"/>
    </location>
</feature>
<feature type="compositionally biased region" description="Polar residues" evidence="4">
    <location>
        <begin position="45"/>
        <end position="54"/>
    </location>
</feature>
<gene>
    <name evidence="7" type="ORF">INF20_00295</name>
</gene>
<dbReference type="SUPFAM" id="SSF69360">
    <property type="entry name" value="Cell wall binding repeat"/>
    <property type="match status" value="3"/>
</dbReference>
<dbReference type="Gene3D" id="3.40.630.40">
    <property type="entry name" value="Zn-dependent exopeptidases"/>
    <property type="match status" value="1"/>
</dbReference>
<dbReference type="Gene3D" id="2.10.270.20">
    <property type="match status" value="1"/>
</dbReference>
<feature type="repeat" description="Cell wall-binding" evidence="3">
    <location>
        <begin position="860"/>
        <end position="879"/>
    </location>
</feature>
<evidence type="ECO:0000313" key="7">
    <source>
        <dbReference type="EMBL" id="MBE5034728.1"/>
    </source>
</evidence>
<accession>A0ABR9QV25</accession>
<evidence type="ECO:0000259" key="6">
    <source>
        <dbReference type="SMART" id="SM00646"/>
    </source>
</evidence>
<dbReference type="Pfam" id="PF01520">
    <property type="entry name" value="Amidase_3"/>
    <property type="match status" value="1"/>
</dbReference>
<dbReference type="Gene3D" id="2.10.270.10">
    <property type="entry name" value="Cholin Binding"/>
    <property type="match status" value="7"/>
</dbReference>
<dbReference type="InterPro" id="IPR050695">
    <property type="entry name" value="N-acetylmuramoyl_amidase_3"/>
</dbReference>
<dbReference type="CDD" id="cd02696">
    <property type="entry name" value="MurNAc-LAA"/>
    <property type="match status" value="1"/>
</dbReference>
<dbReference type="SUPFAM" id="SSF53187">
    <property type="entry name" value="Zn-dependent exopeptidases"/>
    <property type="match status" value="1"/>
</dbReference>
<dbReference type="InterPro" id="IPR002901">
    <property type="entry name" value="MGlyc_endo_b_GlcNAc-like_dom"/>
</dbReference>
<dbReference type="PROSITE" id="PS51170">
    <property type="entry name" value="CW"/>
    <property type="match status" value="8"/>
</dbReference>
<feature type="repeat" description="Cell wall-binding" evidence="3">
    <location>
        <begin position="542"/>
        <end position="561"/>
    </location>
</feature>
<evidence type="ECO:0000256" key="5">
    <source>
        <dbReference type="SAM" id="SignalP"/>
    </source>
</evidence>
<feature type="domain" description="MurNAc-LAA" evidence="6">
    <location>
        <begin position="332"/>
        <end position="452"/>
    </location>
</feature>
<evidence type="ECO:0000313" key="8">
    <source>
        <dbReference type="Proteomes" id="UP001516588"/>
    </source>
</evidence>
<comment type="caution">
    <text evidence="7">The sequence shown here is derived from an EMBL/GenBank/DDBJ whole genome shotgun (WGS) entry which is preliminary data.</text>
</comment>
<feature type="repeat" description="Cell wall-binding" evidence="3">
    <location>
        <begin position="923"/>
        <end position="942"/>
    </location>
</feature>
<feature type="chain" id="PRO_5047406519" evidence="5">
    <location>
        <begin position="29"/>
        <end position="1242"/>
    </location>
</feature>
<reference evidence="7 8" key="1">
    <citation type="submission" date="2020-10" db="EMBL/GenBank/DDBJ databases">
        <title>ChiBAC.</title>
        <authorList>
            <person name="Zenner C."/>
            <person name="Hitch T.C.A."/>
            <person name="Clavel T."/>
        </authorList>
    </citation>
    <scope>NUCLEOTIDE SEQUENCE [LARGE SCALE GENOMIC DNA]</scope>
    <source>
        <strain evidence="7 8">DSM 108706</strain>
    </source>
</reference>
<proteinExistence type="predicted"/>